<keyword evidence="2 4" id="KW-0378">Hydrolase</keyword>
<dbReference type="PANTHER" id="PTHR47992">
    <property type="entry name" value="PROTEIN PHOSPHATASE"/>
    <property type="match status" value="1"/>
</dbReference>
<dbReference type="Pfam" id="PF00481">
    <property type="entry name" value="PP2C"/>
    <property type="match status" value="2"/>
</dbReference>
<dbReference type="InterPro" id="IPR000222">
    <property type="entry name" value="PP2C_BS"/>
</dbReference>
<evidence type="ECO:0000256" key="5">
    <source>
        <dbReference type="SAM" id="Coils"/>
    </source>
</evidence>
<dbReference type="GO" id="GO:0004722">
    <property type="term" value="F:protein serine/threonine phosphatase activity"/>
    <property type="evidence" value="ECO:0007669"/>
    <property type="project" value="InterPro"/>
</dbReference>
<evidence type="ECO:0000256" key="1">
    <source>
        <dbReference type="ARBA" id="ARBA00022723"/>
    </source>
</evidence>
<dbReference type="SMART" id="SM00332">
    <property type="entry name" value="PP2Cc"/>
    <property type="match status" value="2"/>
</dbReference>
<dbReference type="Gene3D" id="3.60.40.10">
    <property type="entry name" value="PPM-type phosphatase domain"/>
    <property type="match status" value="2"/>
</dbReference>
<sequence>DFDVPEETLQESDQTIQIKFDTFVGCCSLQNEQAQNQDSFVTMKFLYKNSYYTLALVFDGHETDEASQYCKNNFELLFVEHLQKSNPQEALKLSIDQLNTDFIEQNPQCNSGCTVTGFLFNNYDQLILVNMGDCKSLAFTDQLIQPEQHKLSLKIEQQRIQEAGGIISQINGKLLLNNKLHISRSIGDASFKHLGVICKLSQSKYKIQQLSFVVAVSSGVLEVLKTEDLVIMLRSLSEEVHAKEKQSKMIKTFKGFVECEEFDPEVSIEDPLEHRVAHAVVKMCQQLKAKENLTVLVTIPTEHVAQKVEEIVAAQQNAEEKEIDFKWEDVAETKKVAEKIEVEKVDEVINEKVDEIEKDSEFDDLPEIDVNENQEETFNVVPEINVPDEMNELHFINIQNEKAELQEKVFQLQKDLEQKCFSYEQKLQQNRQYEQNQRDKSNHLSEKLLQSEQTRYDLSNQLEMLSQKISELENSQIINKQSCQRQFQQTLAQIAEKYIPSLKQQLELTSNADLTDQFIDDLSLIKDFLASIQSQKIIKTGFQSMQGRRQTNEDTEILEEIFIDGKQFVVMAVFDGHAGDKAAIFAAQKFMNYFKVQLIENNNEIAISLAKTFEVVDSEFCSMYQESGCTATCCIIDLNGKKIITANAGDARIIFKSGDKIIQTNDHKPSVASEEQRIREAGSFVLNVMGVARVNGMLAVSRAIGDPDFKQFGVVSTAECQEHEFDSIDYVLAACDGLYDVMTNVEIDAVIRTLLGQQLNYEAESKLGKLCKIALLYQQNQQQEADQLVDELVGGSCYVNESVVSQVDVTAPLETLIAMVLTRMAYLMNSMDNITAVISIVQEDKIDSVQLIDRLLESFDCLLTVQKELKCMRLNKSQIMLSDEIDVITENINNLLVDEVNEILQSMGSSRQEELIKTLITKIQKLQIEQKDENQLLDSSIVENVEKQEAIEQLELQIDELRQSERQNEQIIKILQQQLSLLADQKDDCEKQLLDKQSECLKLQDQLQEQTPAPQNPEQKELKYQPVLQTDLDKKDTEIAVLTTKLLQSQEKVLSLQKDLQINETELQKLQNCQKSLQQSALNSNLQIKLEDHFDILKLQSENSSLQTQNQNIQQQFEAINRKISQLPTLEEALGKISELEEENQQLAEKYELLANGAQESEKQLQKESRYQIDEFKEHSEKLLDTLDQSQQEAKNLQIQLQQRQREIQYANQIIEKQQKIIDHFELKQVSPPKSQLEVKKTEITQIIKQLDGQLTPILKNLKEKDELRKSQRLESSQLKMQLELAMSGSRKM</sequence>
<dbReference type="InterPro" id="IPR015655">
    <property type="entry name" value="PP2C"/>
</dbReference>
<evidence type="ECO:0000256" key="3">
    <source>
        <dbReference type="ARBA" id="ARBA00022912"/>
    </source>
</evidence>
<feature type="non-terminal residue" evidence="7">
    <location>
        <position position="1"/>
    </location>
</feature>
<dbReference type="GO" id="GO:0046872">
    <property type="term" value="F:metal ion binding"/>
    <property type="evidence" value="ECO:0007669"/>
    <property type="project" value="UniProtKB-KW"/>
</dbReference>
<evidence type="ECO:0000256" key="4">
    <source>
        <dbReference type="RuleBase" id="RU003465"/>
    </source>
</evidence>
<name>A0A146KGC1_9EUKA</name>
<dbReference type="SUPFAM" id="SSF81606">
    <property type="entry name" value="PP2C-like"/>
    <property type="match status" value="2"/>
</dbReference>
<accession>A0A146KGC1</accession>
<feature type="coiled-coil region" evidence="5">
    <location>
        <begin position="1096"/>
        <end position="1207"/>
    </location>
</feature>
<keyword evidence="5" id="KW-0175">Coiled coil</keyword>
<feature type="coiled-coil region" evidence="5">
    <location>
        <begin position="909"/>
        <end position="1006"/>
    </location>
</feature>
<dbReference type="InterPro" id="IPR001932">
    <property type="entry name" value="PPM-type_phosphatase-like_dom"/>
</dbReference>
<feature type="domain" description="PPM-type phosphatase" evidence="6">
    <location>
        <begin position="539"/>
        <end position="841"/>
    </location>
</feature>
<dbReference type="CDD" id="cd00143">
    <property type="entry name" value="PP2Cc"/>
    <property type="match status" value="2"/>
</dbReference>
<dbReference type="PROSITE" id="PS51746">
    <property type="entry name" value="PPM_2"/>
    <property type="match status" value="2"/>
</dbReference>
<evidence type="ECO:0000259" key="6">
    <source>
        <dbReference type="PROSITE" id="PS51746"/>
    </source>
</evidence>
<protein>
    <submittedName>
        <fullName evidence="7">Protein phosphatase 2C</fullName>
    </submittedName>
</protein>
<evidence type="ECO:0000313" key="7">
    <source>
        <dbReference type="EMBL" id="JAP94451.1"/>
    </source>
</evidence>
<proteinExistence type="inferred from homology"/>
<dbReference type="EMBL" id="GDID01002155">
    <property type="protein sequence ID" value="JAP94451.1"/>
    <property type="molecule type" value="Transcribed_RNA"/>
</dbReference>
<gene>
    <name evidence="7" type="ORF">TPC1_12889</name>
</gene>
<evidence type="ECO:0000256" key="2">
    <source>
        <dbReference type="ARBA" id="ARBA00022801"/>
    </source>
</evidence>
<reference evidence="7" key="1">
    <citation type="submission" date="2015-07" db="EMBL/GenBank/DDBJ databases">
        <title>Adaptation to a free-living lifestyle via gene acquisitions in the diplomonad Trepomonas sp. PC1.</title>
        <authorList>
            <person name="Xu F."/>
            <person name="Jerlstrom-Hultqvist J."/>
            <person name="Kolisko M."/>
            <person name="Simpson A.G.B."/>
            <person name="Roger A.J."/>
            <person name="Svard S.G."/>
            <person name="Andersson J.O."/>
        </authorList>
    </citation>
    <scope>NUCLEOTIDE SEQUENCE</scope>
    <source>
        <strain evidence="7">PC1</strain>
    </source>
</reference>
<comment type="similarity">
    <text evidence="4">Belongs to the PP2C family.</text>
</comment>
<keyword evidence="1" id="KW-0479">Metal-binding</keyword>
<organism evidence="7">
    <name type="scientific">Trepomonas sp. PC1</name>
    <dbReference type="NCBI Taxonomy" id="1076344"/>
    <lineage>
        <taxon>Eukaryota</taxon>
        <taxon>Metamonada</taxon>
        <taxon>Diplomonadida</taxon>
        <taxon>Hexamitidae</taxon>
        <taxon>Hexamitinae</taxon>
        <taxon>Trepomonas</taxon>
    </lineage>
</organism>
<keyword evidence="3 4" id="KW-0904">Protein phosphatase</keyword>
<dbReference type="PROSITE" id="PS01032">
    <property type="entry name" value="PPM_1"/>
    <property type="match status" value="1"/>
</dbReference>
<feature type="domain" description="PPM-type phosphatase" evidence="6">
    <location>
        <begin position="23"/>
        <end position="300"/>
    </location>
</feature>
<dbReference type="InterPro" id="IPR036457">
    <property type="entry name" value="PPM-type-like_dom_sf"/>
</dbReference>